<evidence type="ECO:0000313" key="1">
    <source>
        <dbReference type="EMBL" id="AHZ10783.1"/>
    </source>
</evidence>
<dbReference type="EMBL" id="KJ489401">
    <property type="protein sequence ID" value="AHZ10783.1"/>
    <property type="molecule type" value="Genomic_DNA"/>
</dbReference>
<protein>
    <submittedName>
        <fullName evidence="1">Uncharacterized protein</fullName>
    </submittedName>
</protein>
<organism evidence="1 2">
    <name type="scientific">Bacillus phage Megatron</name>
    <dbReference type="NCBI Taxonomy" id="1486661"/>
    <lineage>
        <taxon>Viruses</taxon>
        <taxon>Duplodnaviria</taxon>
        <taxon>Heunggongvirae</taxon>
        <taxon>Uroviricota</taxon>
        <taxon>Caudoviricetes</taxon>
        <taxon>Herelleviridae</taxon>
        <taxon>Bastillevirinae</taxon>
        <taxon>Wphvirus</taxon>
        <taxon>Wphvirus megatron</taxon>
    </lineage>
</organism>
<dbReference type="RefSeq" id="YP_009036272.1">
    <property type="nucleotide sequence ID" value="NC_024211.1"/>
</dbReference>
<evidence type="ECO:0000313" key="2">
    <source>
        <dbReference type="Proteomes" id="UP000026906"/>
    </source>
</evidence>
<keyword evidence="2" id="KW-1185">Reference proteome</keyword>
<accession>A0A024B407</accession>
<dbReference type="KEGG" id="vg:19525910"/>
<dbReference type="GeneID" id="19525910"/>
<dbReference type="Proteomes" id="UP000026906">
    <property type="component" value="Segment"/>
</dbReference>
<reference evidence="2" key="1">
    <citation type="submission" date="2014-09" db="EMBL/GenBank/DDBJ databases">
        <authorList>
            <person name="Sauder A.B."/>
            <person name="McKenzie Q.R."/>
            <person name="Temple L.M."/>
            <person name="Alexis B.K."/>
            <person name="Al-Atrache Z."/>
            <person name="Lewis L.O."/>
            <person name="Loesser-Casey K.E."/>
            <person name="Mitchell K.J."/>
        </authorList>
    </citation>
    <scope>NUCLEOTIDE SEQUENCE [LARGE SCALE GENOMIC DNA]</scope>
</reference>
<name>A0A024B407_9CAUD</name>
<sequence length="167" mass="19685">MTERKHAVTVGGCGSDDTLMVEVYNDFEHKVGYAYNYLKVDDLKEQLKAVNMRLIDDNEPRDTRMFRVYKMNDCDHVTARDEDEAMRFYKDECGLAQDDIEEYYEGEVSLNQTMLFDVNDVPLRDFHTFGFELVEVYNSKYFKVPFWYAIGWMNVKEPLVISSTEAF</sequence>
<proteinExistence type="predicted"/>